<evidence type="ECO:0000313" key="4">
    <source>
        <dbReference type="Proteomes" id="UP000799302"/>
    </source>
</evidence>
<evidence type="ECO:0000313" key="3">
    <source>
        <dbReference type="EMBL" id="KAF2670011.1"/>
    </source>
</evidence>
<keyword evidence="1" id="KW-1133">Transmembrane helix</keyword>
<keyword evidence="1" id="KW-0812">Transmembrane</keyword>
<name>A0A6A6UEL9_9PEZI</name>
<proteinExistence type="predicted"/>
<organism evidence="3 4">
    <name type="scientific">Microthyrium microscopicum</name>
    <dbReference type="NCBI Taxonomy" id="703497"/>
    <lineage>
        <taxon>Eukaryota</taxon>
        <taxon>Fungi</taxon>
        <taxon>Dikarya</taxon>
        <taxon>Ascomycota</taxon>
        <taxon>Pezizomycotina</taxon>
        <taxon>Dothideomycetes</taxon>
        <taxon>Dothideomycetes incertae sedis</taxon>
        <taxon>Microthyriales</taxon>
        <taxon>Microthyriaceae</taxon>
        <taxon>Microthyrium</taxon>
    </lineage>
</organism>
<feature type="signal peptide" evidence="2">
    <location>
        <begin position="1"/>
        <end position="21"/>
    </location>
</feature>
<feature type="transmembrane region" description="Helical" evidence="1">
    <location>
        <begin position="45"/>
        <end position="75"/>
    </location>
</feature>
<evidence type="ECO:0000256" key="2">
    <source>
        <dbReference type="SAM" id="SignalP"/>
    </source>
</evidence>
<dbReference type="Proteomes" id="UP000799302">
    <property type="component" value="Unassembled WGS sequence"/>
</dbReference>
<evidence type="ECO:0000256" key="1">
    <source>
        <dbReference type="SAM" id="Phobius"/>
    </source>
</evidence>
<dbReference type="EMBL" id="MU004234">
    <property type="protein sequence ID" value="KAF2670011.1"/>
    <property type="molecule type" value="Genomic_DNA"/>
</dbReference>
<keyword evidence="1" id="KW-0472">Membrane</keyword>
<gene>
    <name evidence="3" type="ORF">BT63DRAFT_469619</name>
</gene>
<keyword evidence="2" id="KW-0732">Signal</keyword>
<sequence>MKPSTSIVLLLGSLSFLLSSAAPVPSEKSSSETAVSHEKRGTKILPLILGIIGIIGGSVAGAAIHVTGSAVANAYEHEAKRERERAGHTRYKVSNPWVLMWRKNIGINCITAGAPWSGKIRANAVNSTTEQCCLAQPGLVFQPEGLGCAGNKTKPAENNMVYGQRPESSRGDKTYSFEHMANCCKAHKLDYSIVQKLGTQVLTSYNRYNVNYGTA</sequence>
<accession>A0A6A6UEL9</accession>
<feature type="chain" id="PRO_5025511208" evidence="2">
    <location>
        <begin position="22"/>
        <end position="215"/>
    </location>
</feature>
<dbReference type="AlphaFoldDB" id="A0A6A6UEL9"/>
<protein>
    <submittedName>
        <fullName evidence="3">Uncharacterized protein</fullName>
    </submittedName>
</protein>
<keyword evidence="4" id="KW-1185">Reference proteome</keyword>
<reference evidence="3" key="1">
    <citation type="journal article" date="2020" name="Stud. Mycol.">
        <title>101 Dothideomycetes genomes: a test case for predicting lifestyles and emergence of pathogens.</title>
        <authorList>
            <person name="Haridas S."/>
            <person name="Albert R."/>
            <person name="Binder M."/>
            <person name="Bloem J."/>
            <person name="Labutti K."/>
            <person name="Salamov A."/>
            <person name="Andreopoulos B."/>
            <person name="Baker S."/>
            <person name="Barry K."/>
            <person name="Bills G."/>
            <person name="Bluhm B."/>
            <person name="Cannon C."/>
            <person name="Castanera R."/>
            <person name="Culley D."/>
            <person name="Daum C."/>
            <person name="Ezra D."/>
            <person name="Gonzalez J."/>
            <person name="Henrissat B."/>
            <person name="Kuo A."/>
            <person name="Liang C."/>
            <person name="Lipzen A."/>
            <person name="Lutzoni F."/>
            <person name="Magnuson J."/>
            <person name="Mondo S."/>
            <person name="Nolan M."/>
            <person name="Ohm R."/>
            <person name="Pangilinan J."/>
            <person name="Park H.-J."/>
            <person name="Ramirez L."/>
            <person name="Alfaro M."/>
            <person name="Sun H."/>
            <person name="Tritt A."/>
            <person name="Yoshinaga Y."/>
            <person name="Zwiers L.-H."/>
            <person name="Turgeon B."/>
            <person name="Goodwin S."/>
            <person name="Spatafora J."/>
            <person name="Crous P."/>
            <person name="Grigoriev I."/>
        </authorList>
    </citation>
    <scope>NUCLEOTIDE SEQUENCE</scope>
    <source>
        <strain evidence="3">CBS 115976</strain>
    </source>
</reference>